<dbReference type="EMBL" id="MQVX01000001">
    <property type="protein sequence ID" value="PQJ15960.1"/>
    <property type="molecule type" value="Genomic_DNA"/>
</dbReference>
<dbReference type="InterPro" id="IPR012338">
    <property type="entry name" value="Beta-lactam/transpept-like"/>
</dbReference>
<evidence type="ECO:0000313" key="4">
    <source>
        <dbReference type="Proteomes" id="UP000239366"/>
    </source>
</evidence>
<evidence type="ECO:0000256" key="1">
    <source>
        <dbReference type="SAM" id="Phobius"/>
    </source>
</evidence>
<dbReference type="InterPro" id="IPR001466">
    <property type="entry name" value="Beta-lactam-related"/>
</dbReference>
<comment type="caution">
    <text evidence="3">The sequence shown here is derived from an EMBL/GenBank/DDBJ whole genome shotgun (WGS) entry which is preliminary data.</text>
</comment>
<feature type="domain" description="Beta-lactamase-related" evidence="2">
    <location>
        <begin position="42"/>
        <end position="361"/>
    </location>
</feature>
<dbReference type="PROSITE" id="PS51257">
    <property type="entry name" value="PROKAR_LIPOPROTEIN"/>
    <property type="match status" value="1"/>
</dbReference>
<feature type="transmembrane region" description="Helical" evidence="1">
    <location>
        <begin position="430"/>
        <end position="447"/>
    </location>
</feature>
<evidence type="ECO:0000259" key="2">
    <source>
        <dbReference type="Pfam" id="PF00144"/>
    </source>
</evidence>
<accession>A0A2S7T7R1</accession>
<organism evidence="3 4">
    <name type="scientific">Aureicoccus marinus</name>
    <dbReference type="NCBI Taxonomy" id="754435"/>
    <lineage>
        <taxon>Bacteria</taxon>
        <taxon>Pseudomonadati</taxon>
        <taxon>Bacteroidota</taxon>
        <taxon>Flavobacteriia</taxon>
        <taxon>Flavobacteriales</taxon>
        <taxon>Flavobacteriaceae</taxon>
        <taxon>Aureicoccus</taxon>
    </lineage>
</organism>
<keyword evidence="4" id="KW-1185">Reference proteome</keyword>
<feature type="transmembrane region" description="Helical" evidence="1">
    <location>
        <begin position="406"/>
        <end position="424"/>
    </location>
</feature>
<proteinExistence type="predicted"/>
<dbReference type="Gene3D" id="3.40.710.10">
    <property type="entry name" value="DD-peptidase/beta-lactamase superfamily"/>
    <property type="match status" value="1"/>
</dbReference>
<dbReference type="Pfam" id="PF00144">
    <property type="entry name" value="Beta-lactamase"/>
    <property type="match status" value="1"/>
</dbReference>
<keyword evidence="1" id="KW-0472">Membrane</keyword>
<dbReference type="PANTHER" id="PTHR46825:SF9">
    <property type="entry name" value="BETA-LACTAMASE-RELATED DOMAIN-CONTAINING PROTEIN"/>
    <property type="match status" value="1"/>
</dbReference>
<protein>
    <recommendedName>
        <fullName evidence="2">Beta-lactamase-related domain-containing protein</fullName>
    </recommendedName>
</protein>
<dbReference type="InterPro" id="IPR050491">
    <property type="entry name" value="AmpC-like"/>
</dbReference>
<dbReference type="SUPFAM" id="SSF56601">
    <property type="entry name" value="beta-lactamase/transpeptidase-like"/>
    <property type="match status" value="1"/>
</dbReference>
<reference evidence="4" key="1">
    <citation type="submission" date="2016-11" db="EMBL/GenBank/DDBJ databases">
        <title>Trade-off between light-utilization and light-protection in marine flavobacteria.</title>
        <authorList>
            <person name="Kumagai Y."/>
            <person name="Yoshizawa S."/>
            <person name="Kogure K."/>
        </authorList>
    </citation>
    <scope>NUCLEOTIDE SEQUENCE [LARGE SCALE GENOMIC DNA]</scope>
    <source>
        <strain evidence="4">SG-18</strain>
    </source>
</reference>
<feature type="transmembrane region" description="Helical" evidence="1">
    <location>
        <begin position="467"/>
        <end position="487"/>
    </location>
</feature>
<dbReference type="Proteomes" id="UP000239366">
    <property type="component" value="Unassembled WGS sequence"/>
</dbReference>
<sequence>MDQKFVFRLILLFVFTIAFSSCHKEETQIKTLLGTSVSKERVDAFIDEQMQALNMPGLSIAIINEGEVVYHRVKGYANKERQILADSTTLFEGASISKSVFGFFAMTFVEEGLLDLDKPLYEYLPNPAIEHDERYKKITARIVLSHRSGFPNWRDDYPEKELFIQFEPGTAYHYSGEGYQYLAEVLKHLLNTNWAGLEAEFQKRVAIPFGLEHTVFIKNDYTRKYKAQPYDVDGNWIDKSKSEWWTSRDSVFVAPTTIHSEAIDFSKWMIAMMQEEGLSEEGFAELYRPHSEIVSGLLQEDYTLGFTRLSVLGLSELYTHSGNNDGFSSYFAFDKEKEWGFVVFTNSSRLGDQFAQNLTYRLLLSGSVPKLSAIVLCTLFTALLLITNLILVFFKSRRRGIRFANLRIGLLALSCCLLSLVLMLTGHSGIVNYLYGFGVLLTVYWGWNVLGQIRANWREERSARIELCVQCFLLAGVLFSGVAVGLLEQG</sequence>
<name>A0A2S7T7R1_9FLAO</name>
<keyword evidence="1" id="KW-0812">Transmembrane</keyword>
<gene>
    <name evidence="3" type="ORF">BST99_09685</name>
</gene>
<keyword evidence="1" id="KW-1133">Transmembrane helix</keyword>
<dbReference type="AlphaFoldDB" id="A0A2S7T7R1"/>
<evidence type="ECO:0000313" key="3">
    <source>
        <dbReference type="EMBL" id="PQJ15960.1"/>
    </source>
</evidence>
<dbReference type="OrthoDB" id="1357763at2"/>
<dbReference type="PANTHER" id="PTHR46825">
    <property type="entry name" value="D-ALANYL-D-ALANINE-CARBOXYPEPTIDASE/ENDOPEPTIDASE AMPH"/>
    <property type="match status" value="1"/>
</dbReference>
<feature type="transmembrane region" description="Helical" evidence="1">
    <location>
        <begin position="371"/>
        <end position="394"/>
    </location>
</feature>
<dbReference type="RefSeq" id="WP_105001628.1">
    <property type="nucleotide sequence ID" value="NZ_MQVX01000001.1"/>
</dbReference>